<accession>A0ABP4EFY6</accession>
<dbReference type="NCBIfam" id="TIGR03570">
    <property type="entry name" value="NeuD_NnaD"/>
    <property type="match status" value="1"/>
</dbReference>
<dbReference type="InterPro" id="IPR011004">
    <property type="entry name" value="Trimer_LpxA-like_sf"/>
</dbReference>
<reference evidence="3" key="1">
    <citation type="journal article" date="2019" name="Int. J. Syst. Evol. Microbiol.">
        <title>The Global Catalogue of Microorganisms (GCM) 10K type strain sequencing project: providing services to taxonomists for standard genome sequencing and annotation.</title>
        <authorList>
            <consortium name="The Broad Institute Genomics Platform"/>
            <consortium name="The Broad Institute Genome Sequencing Center for Infectious Disease"/>
            <person name="Wu L."/>
            <person name="Ma J."/>
        </authorList>
    </citation>
    <scope>NUCLEOTIDE SEQUENCE [LARGE SCALE GENOMIC DNA]</scope>
    <source>
        <strain evidence="3">JCM 13008</strain>
    </source>
</reference>
<keyword evidence="3" id="KW-1185">Reference proteome</keyword>
<protein>
    <submittedName>
        <fullName evidence="2">Acetyltransferase</fullName>
    </submittedName>
</protein>
<gene>
    <name evidence="2" type="ORF">GCM10009668_29650</name>
</gene>
<dbReference type="PANTHER" id="PTHR43300:SF7">
    <property type="entry name" value="UDP-N-ACETYLBACILLOSAMINE N-ACETYLTRANSFERASE"/>
    <property type="match status" value="1"/>
</dbReference>
<dbReference type="Gene3D" id="3.40.50.20">
    <property type="match status" value="1"/>
</dbReference>
<evidence type="ECO:0000313" key="2">
    <source>
        <dbReference type="EMBL" id="GAA1107677.1"/>
    </source>
</evidence>
<dbReference type="Gene3D" id="2.160.10.10">
    <property type="entry name" value="Hexapeptide repeat proteins"/>
    <property type="match status" value="1"/>
</dbReference>
<dbReference type="EMBL" id="BAAALG010000011">
    <property type="protein sequence ID" value="GAA1107677.1"/>
    <property type="molecule type" value="Genomic_DNA"/>
</dbReference>
<dbReference type="CDD" id="cd03360">
    <property type="entry name" value="LbH_AT_putative"/>
    <property type="match status" value="1"/>
</dbReference>
<evidence type="ECO:0000259" key="1">
    <source>
        <dbReference type="Pfam" id="PF17836"/>
    </source>
</evidence>
<dbReference type="PANTHER" id="PTHR43300">
    <property type="entry name" value="ACETYLTRANSFERASE"/>
    <property type="match status" value="1"/>
</dbReference>
<comment type="caution">
    <text evidence="2">The sequence shown here is derived from an EMBL/GenBank/DDBJ whole genome shotgun (WGS) entry which is preliminary data.</text>
</comment>
<dbReference type="Proteomes" id="UP001501581">
    <property type="component" value="Unassembled WGS sequence"/>
</dbReference>
<dbReference type="InterPro" id="IPR020019">
    <property type="entry name" value="AcTrfase_PglD-like"/>
</dbReference>
<proteinExistence type="predicted"/>
<name>A0ABP4EFY6_9ACTN</name>
<dbReference type="InterPro" id="IPR050179">
    <property type="entry name" value="Trans_hexapeptide_repeat"/>
</dbReference>
<evidence type="ECO:0000313" key="3">
    <source>
        <dbReference type="Proteomes" id="UP001501581"/>
    </source>
</evidence>
<dbReference type="RefSeq" id="WP_343995589.1">
    <property type="nucleotide sequence ID" value="NZ_BAAALG010000011.1"/>
</dbReference>
<dbReference type="InterPro" id="IPR041561">
    <property type="entry name" value="PglD_N"/>
</dbReference>
<dbReference type="SUPFAM" id="SSF51161">
    <property type="entry name" value="Trimeric LpxA-like enzymes"/>
    <property type="match status" value="1"/>
</dbReference>
<sequence length="212" mass="21603">MTRDLVVIGAGGFGREVLDVVDAINASTDAAWSVRGVVDDAPSQENLERLAKRGVTYLGGSAEVLDSQPAAYVVGIGSPSVRTKVALSFDAAGWSAATLIHPTVTQGFDVTIGAGSVLCAGVRLTTNIRLGRHVHVNLNSTIGHDTTIEDFVSINPLASISGDCTIESGVLVGVAGIVLNGLRIGADSTVGGSACVVRDVPAETTVKGVPAR</sequence>
<dbReference type="Pfam" id="PF17836">
    <property type="entry name" value="PglD_N"/>
    <property type="match status" value="1"/>
</dbReference>
<feature type="domain" description="PglD N-terminal" evidence="1">
    <location>
        <begin position="4"/>
        <end position="86"/>
    </location>
</feature>
<organism evidence="2 3">
    <name type="scientific">Nocardioides dubius</name>
    <dbReference type="NCBI Taxonomy" id="317019"/>
    <lineage>
        <taxon>Bacteria</taxon>
        <taxon>Bacillati</taxon>
        <taxon>Actinomycetota</taxon>
        <taxon>Actinomycetes</taxon>
        <taxon>Propionibacteriales</taxon>
        <taxon>Nocardioidaceae</taxon>
        <taxon>Nocardioides</taxon>
    </lineage>
</organism>